<evidence type="ECO:0000313" key="1">
    <source>
        <dbReference type="EMBL" id="KAE9620122.1"/>
    </source>
</evidence>
<dbReference type="AlphaFoldDB" id="A0A6A4R3J8"/>
<comment type="caution">
    <text evidence="1">The sequence shown here is derived from an EMBL/GenBank/DDBJ whole genome shotgun (WGS) entry which is preliminary data.</text>
</comment>
<dbReference type="Proteomes" id="UP000447434">
    <property type="component" value="Chromosome 2"/>
</dbReference>
<proteinExistence type="predicted"/>
<name>A0A6A4R3J8_LUPAL</name>
<reference evidence="2" key="1">
    <citation type="journal article" date="2020" name="Nat. Commun.">
        <title>Genome sequence of the cluster root forming white lupin.</title>
        <authorList>
            <person name="Hufnagel B."/>
            <person name="Marques A."/>
            <person name="Soriano A."/>
            <person name="Marques L."/>
            <person name="Divol F."/>
            <person name="Doumas P."/>
            <person name="Sallet E."/>
            <person name="Mancinotti D."/>
            <person name="Carrere S."/>
            <person name="Marande W."/>
            <person name="Arribat S."/>
            <person name="Keller J."/>
            <person name="Huneau C."/>
            <person name="Blein T."/>
            <person name="Aime D."/>
            <person name="Laguerre M."/>
            <person name="Taylor J."/>
            <person name="Schubert V."/>
            <person name="Nelson M."/>
            <person name="Geu-Flores F."/>
            <person name="Crespi M."/>
            <person name="Gallardo-Guerrero K."/>
            <person name="Delaux P.-M."/>
            <person name="Salse J."/>
            <person name="Berges H."/>
            <person name="Guyot R."/>
            <person name="Gouzy J."/>
            <person name="Peret B."/>
        </authorList>
    </citation>
    <scope>NUCLEOTIDE SEQUENCE [LARGE SCALE GENOMIC DNA]</scope>
    <source>
        <strain evidence="2">cv. Amiga</strain>
    </source>
</reference>
<organism evidence="1 2">
    <name type="scientific">Lupinus albus</name>
    <name type="common">White lupine</name>
    <name type="synonym">Lupinus termis</name>
    <dbReference type="NCBI Taxonomy" id="3870"/>
    <lineage>
        <taxon>Eukaryota</taxon>
        <taxon>Viridiplantae</taxon>
        <taxon>Streptophyta</taxon>
        <taxon>Embryophyta</taxon>
        <taxon>Tracheophyta</taxon>
        <taxon>Spermatophyta</taxon>
        <taxon>Magnoliopsida</taxon>
        <taxon>eudicotyledons</taxon>
        <taxon>Gunneridae</taxon>
        <taxon>Pentapetalae</taxon>
        <taxon>rosids</taxon>
        <taxon>fabids</taxon>
        <taxon>Fabales</taxon>
        <taxon>Fabaceae</taxon>
        <taxon>Papilionoideae</taxon>
        <taxon>50 kb inversion clade</taxon>
        <taxon>genistoids sensu lato</taxon>
        <taxon>core genistoids</taxon>
        <taxon>Genisteae</taxon>
        <taxon>Lupinus</taxon>
    </lineage>
</organism>
<dbReference type="EMBL" id="WOCE01000002">
    <property type="protein sequence ID" value="KAE9620122.1"/>
    <property type="molecule type" value="Genomic_DNA"/>
</dbReference>
<protein>
    <submittedName>
        <fullName evidence="1">Uncharacterized protein</fullName>
    </submittedName>
</protein>
<accession>A0A6A4R3J8</accession>
<keyword evidence="2" id="KW-1185">Reference proteome</keyword>
<evidence type="ECO:0000313" key="2">
    <source>
        <dbReference type="Proteomes" id="UP000447434"/>
    </source>
</evidence>
<sequence length="52" mass="5871">MYSHDLLETIDVTKLGEAHVIVVLNEMNMNACCRHICFDHIIDTQNGAEKLA</sequence>
<gene>
    <name evidence="1" type="ORF">Lalb_Chr02g0160391</name>
</gene>